<comment type="caution">
    <text evidence="1">The sequence shown here is derived from an EMBL/GenBank/DDBJ whole genome shotgun (WGS) entry which is preliminary data.</text>
</comment>
<protein>
    <submittedName>
        <fullName evidence="1">Gag/pol protein</fullName>
    </submittedName>
</protein>
<evidence type="ECO:0000313" key="2">
    <source>
        <dbReference type="Proteomes" id="UP000321947"/>
    </source>
</evidence>
<reference evidence="1 2" key="1">
    <citation type="submission" date="2019-08" db="EMBL/GenBank/DDBJ databases">
        <title>Draft genome sequences of two oriental melons (Cucumis melo L. var makuwa).</title>
        <authorList>
            <person name="Kwon S.-Y."/>
        </authorList>
    </citation>
    <scope>NUCLEOTIDE SEQUENCE [LARGE SCALE GENOMIC DNA]</scope>
    <source>
        <strain evidence="2">cv. Chang Bougi</strain>
        <tissue evidence="1">Leaf</tissue>
    </source>
</reference>
<dbReference type="EMBL" id="SSTD01011467">
    <property type="protein sequence ID" value="TYK09785.1"/>
    <property type="molecule type" value="Genomic_DNA"/>
</dbReference>
<gene>
    <name evidence="1" type="ORF">E5676_scaffold127G00750</name>
</gene>
<accession>A0A5D3CE32</accession>
<name>A0A5D3CE32_CUCMM</name>
<dbReference type="AlphaFoldDB" id="A0A5D3CE32"/>
<organism evidence="1 2">
    <name type="scientific">Cucumis melo var. makuwa</name>
    <name type="common">Oriental melon</name>
    <dbReference type="NCBI Taxonomy" id="1194695"/>
    <lineage>
        <taxon>Eukaryota</taxon>
        <taxon>Viridiplantae</taxon>
        <taxon>Streptophyta</taxon>
        <taxon>Embryophyta</taxon>
        <taxon>Tracheophyta</taxon>
        <taxon>Spermatophyta</taxon>
        <taxon>Magnoliopsida</taxon>
        <taxon>eudicotyledons</taxon>
        <taxon>Gunneridae</taxon>
        <taxon>Pentapetalae</taxon>
        <taxon>rosids</taxon>
        <taxon>fabids</taxon>
        <taxon>Cucurbitales</taxon>
        <taxon>Cucurbitaceae</taxon>
        <taxon>Benincaseae</taxon>
        <taxon>Cucumis</taxon>
    </lineage>
</organism>
<dbReference type="Proteomes" id="UP000321947">
    <property type="component" value="Unassembled WGS sequence"/>
</dbReference>
<sequence>MANDKARVYILASMFDILSKKYEIMVTTRQIMYSLREMFGQPSIHIMQEAIKYIYNARMKDGQSVREHVLNMIVHFNETTSFKQLEKGEMTLKGYAAEIAVHILNNVPSKSVSEAPFELLREHDGVEDPLTYKQAMNDVDKDQWVKAIDLEMESMYFNSMWELVNLPKGVSSKSTSGSMFTLNERAVVWHSIKQGCIADSTMKANIATCKATKEAVWLKKFLHDLEVVPNMNLLSLYIVIIVEQ</sequence>
<proteinExistence type="predicted"/>
<evidence type="ECO:0000313" key="1">
    <source>
        <dbReference type="EMBL" id="TYK09785.1"/>
    </source>
</evidence>